<dbReference type="AlphaFoldDB" id="A0A1G8QXM3"/>
<name>A0A1G8QXM3_9PSED</name>
<organism evidence="1 2">
    <name type="scientific">Pseudomonas abietaniphila</name>
    <dbReference type="NCBI Taxonomy" id="89065"/>
    <lineage>
        <taxon>Bacteria</taxon>
        <taxon>Pseudomonadati</taxon>
        <taxon>Pseudomonadota</taxon>
        <taxon>Gammaproteobacteria</taxon>
        <taxon>Pseudomonadales</taxon>
        <taxon>Pseudomonadaceae</taxon>
        <taxon>Pseudomonas</taxon>
    </lineage>
</organism>
<keyword evidence="2" id="KW-1185">Reference proteome</keyword>
<dbReference type="Proteomes" id="UP000182894">
    <property type="component" value="Unassembled WGS sequence"/>
</dbReference>
<dbReference type="STRING" id="89065.SAMN05216605_12198"/>
<protein>
    <submittedName>
        <fullName evidence="1">Uncharacterized protein</fullName>
    </submittedName>
</protein>
<gene>
    <name evidence="1" type="ORF">SAMN05216605_12198</name>
</gene>
<evidence type="ECO:0000313" key="2">
    <source>
        <dbReference type="Proteomes" id="UP000182894"/>
    </source>
</evidence>
<accession>A0A1G8QXM3</accession>
<proteinExistence type="predicted"/>
<evidence type="ECO:0000313" key="1">
    <source>
        <dbReference type="EMBL" id="SDJ09484.1"/>
    </source>
</evidence>
<reference evidence="2" key="1">
    <citation type="submission" date="2016-10" db="EMBL/GenBank/DDBJ databases">
        <authorList>
            <person name="Varghese N."/>
            <person name="Submissions S."/>
        </authorList>
    </citation>
    <scope>NUCLEOTIDE SEQUENCE [LARGE SCALE GENOMIC DNA]</scope>
    <source>
        <strain evidence="2">ATCC 700689</strain>
    </source>
</reference>
<sequence length="47" mass="5440">MPVPEPYTALLFIPRHKANEMFISPDRAQPRQGICVVNLEQHNDDNH</sequence>
<dbReference type="EMBL" id="FNCO01000021">
    <property type="protein sequence ID" value="SDJ09484.1"/>
    <property type="molecule type" value="Genomic_DNA"/>
</dbReference>